<comment type="caution">
    <text evidence="1">The sequence shown here is derived from an EMBL/GenBank/DDBJ whole genome shotgun (WGS) entry which is preliminary data.</text>
</comment>
<dbReference type="Proteomes" id="UP001610335">
    <property type="component" value="Unassembled WGS sequence"/>
</dbReference>
<organism evidence="1 2">
    <name type="scientific">Aspergillus cavernicola</name>
    <dbReference type="NCBI Taxonomy" id="176166"/>
    <lineage>
        <taxon>Eukaryota</taxon>
        <taxon>Fungi</taxon>
        <taxon>Dikarya</taxon>
        <taxon>Ascomycota</taxon>
        <taxon>Pezizomycotina</taxon>
        <taxon>Eurotiomycetes</taxon>
        <taxon>Eurotiomycetidae</taxon>
        <taxon>Eurotiales</taxon>
        <taxon>Aspergillaceae</taxon>
        <taxon>Aspergillus</taxon>
        <taxon>Aspergillus subgen. Nidulantes</taxon>
    </lineage>
</organism>
<accession>A0ABR4J2Z5</accession>
<protein>
    <submittedName>
        <fullName evidence="1">Uncharacterized protein</fullName>
    </submittedName>
</protein>
<proteinExistence type="predicted"/>
<dbReference type="EMBL" id="JBFXLS010000002">
    <property type="protein sequence ID" value="KAL2834408.1"/>
    <property type="molecule type" value="Genomic_DNA"/>
</dbReference>
<evidence type="ECO:0000313" key="2">
    <source>
        <dbReference type="Proteomes" id="UP001610335"/>
    </source>
</evidence>
<sequence>MFNHLISCMVDTLSFLTDPNHPLNLPWSPLITARSSFPSAFFKFDQDVRLPFYFKYILLVDGQYGMGTIMFTIILQALDYVVERSAIPITSSNQKGTLTRMDVPLPYPIRSFTSSRKQQPTCA</sequence>
<keyword evidence="2" id="KW-1185">Reference proteome</keyword>
<gene>
    <name evidence="1" type="ORF">BDW59DRAFT_46969</name>
</gene>
<name>A0ABR4J2Z5_9EURO</name>
<evidence type="ECO:0000313" key="1">
    <source>
        <dbReference type="EMBL" id="KAL2834408.1"/>
    </source>
</evidence>
<reference evidence="1 2" key="1">
    <citation type="submission" date="2024-07" db="EMBL/GenBank/DDBJ databases">
        <title>Section-level genome sequencing and comparative genomics of Aspergillus sections Usti and Cavernicolus.</title>
        <authorList>
            <consortium name="Lawrence Berkeley National Laboratory"/>
            <person name="Nybo J.L."/>
            <person name="Vesth T.C."/>
            <person name="Theobald S."/>
            <person name="Frisvad J.C."/>
            <person name="Larsen T.O."/>
            <person name="Kjaerboelling I."/>
            <person name="Rothschild-Mancinelli K."/>
            <person name="Lyhne E.K."/>
            <person name="Kogle M.E."/>
            <person name="Barry K."/>
            <person name="Clum A."/>
            <person name="Na H."/>
            <person name="Ledsgaard L."/>
            <person name="Lin J."/>
            <person name="Lipzen A."/>
            <person name="Kuo A."/>
            <person name="Riley R."/>
            <person name="Mondo S."/>
            <person name="LaButti K."/>
            <person name="Haridas S."/>
            <person name="Pangalinan J."/>
            <person name="Salamov A.A."/>
            <person name="Simmons B.A."/>
            <person name="Magnuson J.K."/>
            <person name="Chen J."/>
            <person name="Drula E."/>
            <person name="Henrissat B."/>
            <person name="Wiebenga A."/>
            <person name="Lubbers R.J."/>
            <person name="Gomes A.C."/>
            <person name="Makela M.R."/>
            <person name="Stajich J."/>
            <person name="Grigoriev I.V."/>
            <person name="Mortensen U.H."/>
            <person name="De vries R.P."/>
            <person name="Baker S.E."/>
            <person name="Andersen M.R."/>
        </authorList>
    </citation>
    <scope>NUCLEOTIDE SEQUENCE [LARGE SCALE GENOMIC DNA]</scope>
    <source>
        <strain evidence="1 2">CBS 600.67</strain>
    </source>
</reference>